<comment type="caution">
    <text evidence="9">The sequence shown here is derived from an EMBL/GenBank/DDBJ whole genome shotgun (WGS) entry which is preliminary data.</text>
</comment>
<dbReference type="Pfam" id="PF03755">
    <property type="entry name" value="YicC-like_N"/>
    <property type="match status" value="1"/>
</dbReference>
<dbReference type="InterPro" id="IPR013527">
    <property type="entry name" value="YicC-like_N"/>
</dbReference>
<dbReference type="RefSeq" id="WP_377945187.1">
    <property type="nucleotide sequence ID" value="NZ_JBHUCX010000092.1"/>
</dbReference>
<evidence type="ECO:0000256" key="1">
    <source>
        <dbReference type="ARBA" id="ARBA00001968"/>
    </source>
</evidence>
<keyword evidence="10" id="KW-1185">Reference proteome</keyword>
<proteinExistence type="inferred from homology"/>
<feature type="domain" description="Endoribonuclease YicC-like N-terminal" evidence="7">
    <location>
        <begin position="3"/>
        <end position="157"/>
    </location>
</feature>
<feature type="coiled-coil region" evidence="6">
    <location>
        <begin position="150"/>
        <end position="177"/>
    </location>
</feature>
<evidence type="ECO:0000256" key="2">
    <source>
        <dbReference type="ARBA" id="ARBA00022722"/>
    </source>
</evidence>
<comment type="cofactor">
    <cofactor evidence="1">
        <name>a divalent metal cation</name>
        <dbReference type="ChEBI" id="CHEBI:60240"/>
    </cofactor>
</comment>
<name>A0ABW4JLN6_9BACL</name>
<dbReference type="PANTHER" id="PTHR30636:SF3">
    <property type="entry name" value="UPF0701 PROTEIN YICC"/>
    <property type="match status" value="1"/>
</dbReference>
<feature type="domain" description="Endoribonuclease YicC-like C-terminal" evidence="8">
    <location>
        <begin position="175"/>
        <end position="291"/>
    </location>
</feature>
<dbReference type="PANTHER" id="PTHR30636">
    <property type="entry name" value="UPF0701 PROTEIN YICC"/>
    <property type="match status" value="1"/>
</dbReference>
<dbReference type="NCBIfam" id="TIGR00255">
    <property type="entry name" value="YicC/YloC family endoribonuclease"/>
    <property type="match status" value="1"/>
</dbReference>
<evidence type="ECO:0000256" key="6">
    <source>
        <dbReference type="SAM" id="Coils"/>
    </source>
</evidence>
<accession>A0ABW4JLN6</accession>
<evidence type="ECO:0000256" key="5">
    <source>
        <dbReference type="ARBA" id="ARBA00035648"/>
    </source>
</evidence>
<reference evidence="10" key="1">
    <citation type="journal article" date="2019" name="Int. J. Syst. Evol. Microbiol.">
        <title>The Global Catalogue of Microorganisms (GCM) 10K type strain sequencing project: providing services to taxonomists for standard genome sequencing and annotation.</title>
        <authorList>
            <consortium name="The Broad Institute Genomics Platform"/>
            <consortium name="The Broad Institute Genome Sequencing Center for Infectious Disease"/>
            <person name="Wu L."/>
            <person name="Ma J."/>
        </authorList>
    </citation>
    <scope>NUCLEOTIDE SEQUENCE [LARGE SCALE GENOMIC DNA]</scope>
    <source>
        <strain evidence="10">CGMCC 1.12286</strain>
    </source>
</reference>
<dbReference type="InterPro" id="IPR005229">
    <property type="entry name" value="YicC/YloC-like"/>
</dbReference>
<comment type="similarity">
    <text evidence="5">Belongs to the YicC/YloC family.</text>
</comment>
<evidence type="ECO:0000256" key="3">
    <source>
        <dbReference type="ARBA" id="ARBA00022759"/>
    </source>
</evidence>
<dbReference type="EMBL" id="JBHUCX010000092">
    <property type="protein sequence ID" value="MFD1677279.1"/>
    <property type="molecule type" value="Genomic_DNA"/>
</dbReference>
<protein>
    <submittedName>
        <fullName evidence="9">YicC/YloC family endoribonuclease</fullName>
        <ecNumber evidence="9">3.1.-.-</ecNumber>
    </submittedName>
</protein>
<dbReference type="GO" id="GO:0016787">
    <property type="term" value="F:hydrolase activity"/>
    <property type="evidence" value="ECO:0007669"/>
    <property type="project" value="UniProtKB-KW"/>
</dbReference>
<evidence type="ECO:0000313" key="10">
    <source>
        <dbReference type="Proteomes" id="UP001597079"/>
    </source>
</evidence>
<keyword evidence="4 9" id="KW-0378">Hydrolase</keyword>
<evidence type="ECO:0000259" key="8">
    <source>
        <dbReference type="Pfam" id="PF08340"/>
    </source>
</evidence>
<evidence type="ECO:0000313" key="9">
    <source>
        <dbReference type="EMBL" id="MFD1677279.1"/>
    </source>
</evidence>
<evidence type="ECO:0000256" key="4">
    <source>
        <dbReference type="ARBA" id="ARBA00022801"/>
    </source>
</evidence>
<organism evidence="9 10">
    <name type="scientific">Alicyclobacillus fodiniaquatilis</name>
    <dbReference type="NCBI Taxonomy" id="1661150"/>
    <lineage>
        <taxon>Bacteria</taxon>
        <taxon>Bacillati</taxon>
        <taxon>Bacillota</taxon>
        <taxon>Bacilli</taxon>
        <taxon>Bacillales</taxon>
        <taxon>Alicyclobacillaceae</taxon>
        <taxon>Alicyclobacillus</taxon>
    </lineage>
</organism>
<gene>
    <name evidence="9" type="ORF">ACFSB2_21640</name>
</gene>
<dbReference type="Proteomes" id="UP001597079">
    <property type="component" value="Unassembled WGS sequence"/>
</dbReference>
<keyword evidence="2" id="KW-0540">Nuclease</keyword>
<keyword evidence="6" id="KW-0175">Coiled coil</keyword>
<dbReference type="EC" id="3.1.-.-" evidence="9"/>
<keyword evidence="3" id="KW-0255">Endonuclease</keyword>
<evidence type="ECO:0000259" key="7">
    <source>
        <dbReference type="Pfam" id="PF03755"/>
    </source>
</evidence>
<dbReference type="InterPro" id="IPR013551">
    <property type="entry name" value="YicC-like_C"/>
</dbReference>
<sequence length="291" mass="33206">MAILSMTGYGQFTAVHQDTRISVEMRTVNHRFAEFHIRLPREWLSLEDGIRRQLGASIRRGRVDVFVNAEGLAAKQLVEVNWPLLDQLISAEIALCKRFERAFDVDTVRDWLKYPDVMQIRTGEMDADDVRAALETAVSEATQQLLRMRMQEGERLQANLQEKLQALRQQISFVEARDKVAVATRTAQLKTRIQQLQVDVEEGRLAQEVVLLVDRTAVDEEVVRLASHIEAFAQALMQSGSVGRRLDFIVQEMNREVNTIGSKCADAMIAKAVVEMKVYIEQLREQVQNVE</sequence>
<dbReference type="Pfam" id="PF08340">
    <property type="entry name" value="YicC-like_C"/>
    <property type="match status" value="1"/>
</dbReference>